<proteinExistence type="predicted"/>
<sequence>MSKDVQHNRTDSVKPIDWSRFKKDTTQDGASLRLKHILLNAIRYNFTVWYAEKFASQTGEYLDLGGIRPPVCAALALATAVRFGIYDASVAGLTEKEAVKRAVRIIASAAYSHKANTPKGWGNDWQTAMWANLAGTAAWLLWDELSATDRELVRKMVEYEADRFLTYEVPYCVDDSGNIKYRGDTKAEENAWNSGVLQLATAMMPDHVNRNVWMDKNIELMISAYARPDDLASTKMLHGRQVKDWLKGSNAYDEGTVVNHSIIHPDYMTSIGQVVNAPFPYTLAGMTTPAAALFNADYVYKSLVDLNFKSPPYRAPGGTIYQDGSPDIYYPQGNDWGTHRRMNFAMIDVYADVLGFDNLVTQKGAYWERYHDQMVLDMQSRHADGRTYSARSEDTNAGREQWVALLAARAYEAMWLKHQHKMTFSNEPYTCLWPAGWKGESIGGAAGSCRYSGNRFKIEGAGSIKGAADKVKYIYRQIRGDATISVRIDSMEGADEKAIAGIMFRADLDDDAQEICIGYTAAGRISISYRSKKGEDTHREEIPIAAGHHLPVRLKLERRGGEIKGYYAPDGVQWKLVATRVITADPVDEGNSMGLMTVPDQANTSQDRRTIRYTDPYEPSRISGAVFSFVHIND</sequence>
<evidence type="ECO:0000313" key="1">
    <source>
        <dbReference type="EMBL" id="GAA4303596.1"/>
    </source>
</evidence>
<dbReference type="EMBL" id="BAABFN010000001">
    <property type="protein sequence ID" value="GAA4303596.1"/>
    <property type="molecule type" value="Genomic_DNA"/>
</dbReference>
<name>A0ABP8FHH7_9BACT</name>
<dbReference type="Gene3D" id="2.60.120.200">
    <property type="match status" value="1"/>
</dbReference>
<keyword evidence="2" id="KW-1185">Reference proteome</keyword>
<gene>
    <name evidence="1" type="ORF">GCM10023143_07220</name>
</gene>
<dbReference type="Proteomes" id="UP001501207">
    <property type="component" value="Unassembled WGS sequence"/>
</dbReference>
<dbReference type="RefSeq" id="WP_344975479.1">
    <property type="nucleotide sequence ID" value="NZ_BAABFN010000001.1"/>
</dbReference>
<protein>
    <submittedName>
        <fullName evidence="1">Uncharacterized protein</fullName>
    </submittedName>
</protein>
<dbReference type="Gene3D" id="1.50.10.100">
    <property type="entry name" value="Chondroitin AC/alginate lyase"/>
    <property type="match status" value="1"/>
</dbReference>
<comment type="caution">
    <text evidence="1">The sequence shown here is derived from an EMBL/GenBank/DDBJ whole genome shotgun (WGS) entry which is preliminary data.</text>
</comment>
<organism evidence="1 2">
    <name type="scientific">Compostibacter hankyongensis</name>
    <dbReference type="NCBI Taxonomy" id="1007089"/>
    <lineage>
        <taxon>Bacteria</taxon>
        <taxon>Pseudomonadati</taxon>
        <taxon>Bacteroidota</taxon>
        <taxon>Chitinophagia</taxon>
        <taxon>Chitinophagales</taxon>
        <taxon>Chitinophagaceae</taxon>
        <taxon>Compostibacter</taxon>
    </lineage>
</organism>
<reference evidence="2" key="1">
    <citation type="journal article" date="2019" name="Int. J. Syst. Evol. Microbiol.">
        <title>The Global Catalogue of Microorganisms (GCM) 10K type strain sequencing project: providing services to taxonomists for standard genome sequencing and annotation.</title>
        <authorList>
            <consortium name="The Broad Institute Genomics Platform"/>
            <consortium name="The Broad Institute Genome Sequencing Center for Infectious Disease"/>
            <person name="Wu L."/>
            <person name="Ma J."/>
        </authorList>
    </citation>
    <scope>NUCLEOTIDE SEQUENCE [LARGE SCALE GENOMIC DNA]</scope>
    <source>
        <strain evidence="2">JCM 17664</strain>
    </source>
</reference>
<evidence type="ECO:0000313" key="2">
    <source>
        <dbReference type="Proteomes" id="UP001501207"/>
    </source>
</evidence>
<dbReference type="InterPro" id="IPR008929">
    <property type="entry name" value="Chondroitin_lyas"/>
</dbReference>
<accession>A0ABP8FHH7</accession>